<accession>A0A816H2B9</accession>
<proteinExistence type="predicted"/>
<organism evidence="2 3">
    <name type="scientific">Rotaria sordida</name>
    <dbReference type="NCBI Taxonomy" id="392033"/>
    <lineage>
        <taxon>Eukaryota</taxon>
        <taxon>Metazoa</taxon>
        <taxon>Spiralia</taxon>
        <taxon>Gnathifera</taxon>
        <taxon>Rotifera</taxon>
        <taxon>Eurotatoria</taxon>
        <taxon>Bdelloidea</taxon>
        <taxon>Philodinida</taxon>
        <taxon>Philodinidae</taxon>
        <taxon>Rotaria</taxon>
    </lineage>
</organism>
<gene>
    <name evidence="2" type="ORF">JXQ802_LOCUS59178</name>
    <name evidence="1" type="ORF">PYM288_LOCUS42523</name>
</gene>
<reference evidence="2" key="1">
    <citation type="submission" date="2021-02" db="EMBL/GenBank/DDBJ databases">
        <authorList>
            <person name="Nowell W R."/>
        </authorList>
    </citation>
    <scope>NUCLEOTIDE SEQUENCE</scope>
</reference>
<dbReference type="EMBL" id="CAJNOH010016356">
    <property type="protein sequence ID" value="CAF1570274.1"/>
    <property type="molecule type" value="Genomic_DNA"/>
</dbReference>
<sequence length="127" mass="15306">KQLFNLKLFLLYSEQDTDKYNELIVPLLHRMINLEELDIRLVVYCKKRFIDGYDLKYNIISNLLQLNKFVFINTRSRLPLNDQVYLSSNEDCQLSFNGFKNNKIISCIDYFPDRKEGQCYIYSYHIK</sequence>
<feature type="non-terminal residue" evidence="2">
    <location>
        <position position="1"/>
    </location>
</feature>
<dbReference type="EMBL" id="CAJNOL010018304">
    <property type="protein sequence ID" value="CAF1681164.1"/>
    <property type="molecule type" value="Genomic_DNA"/>
</dbReference>
<keyword evidence="3" id="KW-1185">Reference proteome</keyword>
<dbReference type="Proteomes" id="UP000663870">
    <property type="component" value="Unassembled WGS sequence"/>
</dbReference>
<protein>
    <submittedName>
        <fullName evidence="2">Uncharacterized protein</fullName>
    </submittedName>
</protein>
<evidence type="ECO:0000313" key="3">
    <source>
        <dbReference type="Proteomes" id="UP000663870"/>
    </source>
</evidence>
<evidence type="ECO:0000313" key="2">
    <source>
        <dbReference type="EMBL" id="CAF1681164.1"/>
    </source>
</evidence>
<comment type="caution">
    <text evidence="2">The sequence shown here is derived from an EMBL/GenBank/DDBJ whole genome shotgun (WGS) entry which is preliminary data.</text>
</comment>
<dbReference type="Proteomes" id="UP000663854">
    <property type="component" value="Unassembled WGS sequence"/>
</dbReference>
<dbReference type="AlphaFoldDB" id="A0A816H2B9"/>
<evidence type="ECO:0000313" key="1">
    <source>
        <dbReference type="EMBL" id="CAF1570274.1"/>
    </source>
</evidence>
<name>A0A816H2B9_9BILA</name>